<dbReference type="Proteomes" id="UP000887569">
    <property type="component" value="Unplaced"/>
</dbReference>
<reference evidence="6 7" key="1">
    <citation type="submission" date="2022-11" db="UniProtKB">
        <authorList>
            <consortium name="WormBaseParasite"/>
        </authorList>
    </citation>
    <scope>IDENTIFICATION</scope>
</reference>
<dbReference type="PROSITE" id="PS00108">
    <property type="entry name" value="PROTEIN_KINASE_ST"/>
    <property type="match status" value="1"/>
</dbReference>
<dbReference type="PANTHER" id="PTHR24348">
    <property type="entry name" value="SERINE/THREONINE-PROTEIN KINASE UNC-51-RELATED"/>
    <property type="match status" value="1"/>
</dbReference>
<keyword evidence="2 3" id="KW-0067">ATP-binding</keyword>
<sequence length="510" mass="59189">MSLRSPLEHNHLQVKFQRRMPELIKENDLQILEMLGSGSFGHVHKGMWSNREVAVKYVLHAKRSEVECIDRLIALKHPHLVTIFGLCENAPPYNGIPKNIGKDCFCIVMEYCGQKTLRNIINGEEAIRKDLFLMWTNQITSAMIYLYEQNLLHRDLKPENILLPADNSLKLCDFGTVREWKGATTSMTYCGTVRYMAPEVLQGKAYSHKADVWSFGVILWEMLVQQPPYEGQESPAIIFKIGKGELVLPELNIPENINSLSLLLKKCLDRNHHQRLSYNEIASSLERVKEELSSISENEWFEVKSNWRAKYAKNYECSVFLSEVSIQKYTQDDSGYSYRHQVSSDNSEQSQSYEENEFSIIRFDEFHDCSWDKPNLIAFVNLKVDTTVYLRAIEICGFIEEQNFKHESISVQLRNILRDVTMTDIRIKKIENGRNTMKLIFSKQCELIEETPYELDVFATVTNASKRYCCYGEGETTIRIREDRSVTFVFNEDECDPQTIIGFYLILPPQ</sequence>
<evidence type="ECO:0000256" key="3">
    <source>
        <dbReference type="PROSITE-ProRule" id="PRU10141"/>
    </source>
</evidence>
<dbReference type="InterPro" id="IPR008271">
    <property type="entry name" value="Ser/Thr_kinase_AS"/>
</dbReference>
<dbReference type="AlphaFoldDB" id="A0A915B1V0"/>
<dbReference type="GO" id="GO:0005524">
    <property type="term" value="F:ATP binding"/>
    <property type="evidence" value="ECO:0007669"/>
    <property type="project" value="UniProtKB-UniRule"/>
</dbReference>
<keyword evidence="1 3" id="KW-0547">Nucleotide-binding</keyword>
<dbReference type="PROSITE" id="PS50011">
    <property type="entry name" value="PROTEIN_KINASE_DOM"/>
    <property type="match status" value="1"/>
</dbReference>
<protein>
    <submittedName>
        <fullName evidence="6 7">Protein kinase domain-containing protein</fullName>
    </submittedName>
</protein>
<feature type="binding site" evidence="3">
    <location>
        <position position="56"/>
    </location>
    <ligand>
        <name>ATP</name>
        <dbReference type="ChEBI" id="CHEBI:30616"/>
    </ligand>
</feature>
<dbReference type="SMART" id="SM00220">
    <property type="entry name" value="S_TKc"/>
    <property type="match status" value="1"/>
</dbReference>
<dbReference type="PROSITE" id="PS00107">
    <property type="entry name" value="PROTEIN_KINASE_ATP"/>
    <property type="match status" value="1"/>
</dbReference>
<dbReference type="GO" id="GO:0005737">
    <property type="term" value="C:cytoplasm"/>
    <property type="evidence" value="ECO:0007669"/>
    <property type="project" value="TreeGrafter"/>
</dbReference>
<evidence type="ECO:0000313" key="6">
    <source>
        <dbReference type="WBParaSite" id="PgR020_g097_t01"/>
    </source>
</evidence>
<dbReference type="Pfam" id="PF00069">
    <property type="entry name" value="Pkinase"/>
    <property type="match status" value="1"/>
</dbReference>
<dbReference type="SUPFAM" id="SSF56112">
    <property type="entry name" value="Protein kinase-like (PK-like)"/>
    <property type="match status" value="1"/>
</dbReference>
<organism evidence="5 7">
    <name type="scientific">Parascaris univalens</name>
    <name type="common">Nematode worm</name>
    <dbReference type="NCBI Taxonomy" id="6257"/>
    <lineage>
        <taxon>Eukaryota</taxon>
        <taxon>Metazoa</taxon>
        <taxon>Ecdysozoa</taxon>
        <taxon>Nematoda</taxon>
        <taxon>Chromadorea</taxon>
        <taxon>Rhabditida</taxon>
        <taxon>Spirurina</taxon>
        <taxon>Ascaridomorpha</taxon>
        <taxon>Ascaridoidea</taxon>
        <taxon>Ascarididae</taxon>
        <taxon>Parascaris</taxon>
    </lineage>
</organism>
<evidence type="ECO:0000256" key="1">
    <source>
        <dbReference type="ARBA" id="ARBA00022741"/>
    </source>
</evidence>
<dbReference type="Gene3D" id="1.10.510.10">
    <property type="entry name" value="Transferase(Phosphotransferase) domain 1"/>
    <property type="match status" value="1"/>
</dbReference>
<evidence type="ECO:0000313" key="5">
    <source>
        <dbReference type="Proteomes" id="UP000887569"/>
    </source>
</evidence>
<dbReference type="GO" id="GO:0004674">
    <property type="term" value="F:protein serine/threonine kinase activity"/>
    <property type="evidence" value="ECO:0007669"/>
    <property type="project" value="InterPro"/>
</dbReference>
<evidence type="ECO:0000259" key="4">
    <source>
        <dbReference type="PROSITE" id="PS50011"/>
    </source>
</evidence>
<dbReference type="InterPro" id="IPR045269">
    <property type="entry name" value="Atg1-like"/>
</dbReference>
<proteinExistence type="predicted"/>
<dbReference type="WBParaSite" id="PgR020_g097_t01">
    <property type="protein sequence ID" value="PgR020_g097_t01"/>
    <property type="gene ID" value="PgR020_g097"/>
</dbReference>
<feature type="domain" description="Protein kinase" evidence="4">
    <location>
        <begin position="29"/>
        <end position="301"/>
    </location>
</feature>
<dbReference type="GO" id="GO:0006914">
    <property type="term" value="P:autophagy"/>
    <property type="evidence" value="ECO:0007669"/>
    <property type="project" value="UniProtKB-ARBA"/>
</dbReference>
<accession>A0A915B1V0</accession>
<name>A0A915B1V0_PARUN</name>
<evidence type="ECO:0000256" key="2">
    <source>
        <dbReference type="ARBA" id="ARBA00022840"/>
    </source>
</evidence>
<dbReference type="InterPro" id="IPR011009">
    <property type="entry name" value="Kinase-like_dom_sf"/>
</dbReference>
<dbReference type="Gene3D" id="3.30.200.20">
    <property type="entry name" value="Phosphorylase Kinase, domain 1"/>
    <property type="match status" value="1"/>
</dbReference>
<dbReference type="WBParaSite" id="PgR020_g097_t03">
    <property type="protein sequence ID" value="PgR020_g097_t03"/>
    <property type="gene ID" value="PgR020_g097"/>
</dbReference>
<evidence type="ECO:0000313" key="7">
    <source>
        <dbReference type="WBParaSite" id="PgR020_g097_t03"/>
    </source>
</evidence>
<dbReference type="InterPro" id="IPR000719">
    <property type="entry name" value="Prot_kinase_dom"/>
</dbReference>
<keyword evidence="5" id="KW-1185">Reference proteome</keyword>
<dbReference type="InterPro" id="IPR017441">
    <property type="entry name" value="Protein_kinase_ATP_BS"/>
</dbReference>
<dbReference type="GO" id="GO:0010506">
    <property type="term" value="P:regulation of autophagy"/>
    <property type="evidence" value="ECO:0007669"/>
    <property type="project" value="InterPro"/>
</dbReference>